<protein>
    <recommendedName>
        <fullName evidence="7">Zinc finger BED domain-containing protein 1</fullName>
    </recommendedName>
</protein>
<dbReference type="SUPFAM" id="SSF53098">
    <property type="entry name" value="Ribonuclease H-like"/>
    <property type="match status" value="1"/>
</dbReference>
<keyword evidence="3" id="KW-0863">Zinc-finger</keyword>
<organism evidence="6">
    <name type="scientific">Sipha flava</name>
    <name type="common">yellow sugarcane aphid</name>
    <dbReference type="NCBI Taxonomy" id="143950"/>
    <lineage>
        <taxon>Eukaryota</taxon>
        <taxon>Metazoa</taxon>
        <taxon>Ecdysozoa</taxon>
        <taxon>Arthropoda</taxon>
        <taxon>Hexapoda</taxon>
        <taxon>Insecta</taxon>
        <taxon>Pterygota</taxon>
        <taxon>Neoptera</taxon>
        <taxon>Paraneoptera</taxon>
        <taxon>Hemiptera</taxon>
        <taxon>Sternorrhyncha</taxon>
        <taxon>Aphidomorpha</taxon>
        <taxon>Aphidoidea</taxon>
        <taxon>Aphididae</taxon>
        <taxon>Sipha</taxon>
    </lineage>
</organism>
<reference evidence="6" key="1">
    <citation type="submission" date="2018-04" db="EMBL/GenBank/DDBJ databases">
        <title>Transcriptome assembly of Sipha flava.</title>
        <authorList>
            <person name="Scully E.D."/>
            <person name="Geib S.M."/>
            <person name="Palmer N.A."/>
            <person name="Koch K."/>
            <person name="Bradshaw J."/>
            <person name="Heng-Moss T."/>
            <person name="Sarath G."/>
        </authorList>
    </citation>
    <scope>NUCLEOTIDE SEQUENCE</scope>
</reference>
<name>A0A2S2Q8F6_9HEMI</name>
<accession>A0A2S2Q8F6</accession>
<evidence type="ECO:0000256" key="4">
    <source>
        <dbReference type="ARBA" id="ARBA00022833"/>
    </source>
</evidence>
<sequence length="112" mass="13215">MHLAVSEYVVPRIATITRLSDHITLQERNNFKIHLQNIPYICFTIDFWISRNVNNYLGVTCHFIENWTLKSRVLKTVNIEEFHISLNIINNLNMIINDIWKIDDKVCAIVCD</sequence>
<evidence type="ECO:0000256" key="5">
    <source>
        <dbReference type="ARBA" id="ARBA00023242"/>
    </source>
</evidence>
<evidence type="ECO:0000256" key="1">
    <source>
        <dbReference type="ARBA" id="ARBA00004123"/>
    </source>
</evidence>
<evidence type="ECO:0008006" key="7">
    <source>
        <dbReference type="Google" id="ProtNLM"/>
    </source>
</evidence>
<dbReference type="PANTHER" id="PTHR46481:SF10">
    <property type="entry name" value="ZINC FINGER BED DOMAIN-CONTAINING PROTEIN 39"/>
    <property type="match status" value="1"/>
</dbReference>
<dbReference type="AlphaFoldDB" id="A0A2S2Q8F6"/>
<evidence type="ECO:0000256" key="3">
    <source>
        <dbReference type="ARBA" id="ARBA00022771"/>
    </source>
</evidence>
<dbReference type="InterPro" id="IPR052035">
    <property type="entry name" value="ZnF_BED_domain_contain"/>
</dbReference>
<keyword evidence="4" id="KW-0862">Zinc</keyword>
<dbReference type="InterPro" id="IPR012337">
    <property type="entry name" value="RNaseH-like_sf"/>
</dbReference>
<keyword evidence="2" id="KW-0479">Metal-binding</keyword>
<dbReference type="EMBL" id="GGMS01004820">
    <property type="protein sequence ID" value="MBY74023.1"/>
    <property type="molecule type" value="Transcribed_RNA"/>
</dbReference>
<keyword evidence="5" id="KW-0539">Nucleus</keyword>
<gene>
    <name evidence="6" type="ORF">g.671</name>
</gene>
<dbReference type="OrthoDB" id="6619668at2759"/>
<dbReference type="PANTHER" id="PTHR46481">
    <property type="entry name" value="ZINC FINGER BED DOMAIN-CONTAINING PROTEIN 4"/>
    <property type="match status" value="1"/>
</dbReference>
<dbReference type="GO" id="GO:0008270">
    <property type="term" value="F:zinc ion binding"/>
    <property type="evidence" value="ECO:0007669"/>
    <property type="project" value="UniProtKB-KW"/>
</dbReference>
<evidence type="ECO:0000256" key="2">
    <source>
        <dbReference type="ARBA" id="ARBA00022723"/>
    </source>
</evidence>
<evidence type="ECO:0000313" key="6">
    <source>
        <dbReference type="EMBL" id="MBY74023.1"/>
    </source>
</evidence>
<proteinExistence type="predicted"/>
<dbReference type="GO" id="GO:0005634">
    <property type="term" value="C:nucleus"/>
    <property type="evidence" value="ECO:0007669"/>
    <property type="project" value="UniProtKB-SubCell"/>
</dbReference>
<comment type="subcellular location">
    <subcellularLocation>
        <location evidence="1">Nucleus</location>
    </subcellularLocation>
</comment>